<dbReference type="EMBL" id="ML170440">
    <property type="protein sequence ID" value="TDL13887.1"/>
    <property type="molecule type" value="Genomic_DNA"/>
</dbReference>
<organism evidence="2 3">
    <name type="scientific">Rickenella mellea</name>
    <dbReference type="NCBI Taxonomy" id="50990"/>
    <lineage>
        <taxon>Eukaryota</taxon>
        <taxon>Fungi</taxon>
        <taxon>Dikarya</taxon>
        <taxon>Basidiomycota</taxon>
        <taxon>Agaricomycotina</taxon>
        <taxon>Agaricomycetes</taxon>
        <taxon>Hymenochaetales</taxon>
        <taxon>Rickenellaceae</taxon>
        <taxon>Rickenella</taxon>
    </lineage>
</organism>
<dbReference type="AlphaFoldDB" id="A0A4Y7PEU4"/>
<proteinExistence type="predicted"/>
<protein>
    <submittedName>
        <fullName evidence="2">Uncharacterized protein</fullName>
    </submittedName>
</protein>
<name>A0A4Y7PEU4_9AGAM</name>
<evidence type="ECO:0000256" key="1">
    <source>
        <dbReference type="SAM" id="MobiDB-lite"/>
    </source>
</evidence>
<evidence type="ECO:0000313" key="3">
    <source>
        <dbReference type="Proteomes" id="UP000294933"/>
    </source>
</evidence>
<dbReference type="VEuPathDB" id="FungiDB:BD410DRAFT_317279"/>
<sequence length="271" mass="27720">MSTMAITATSSSTSTNTHTHLNHTATLSSRRDAHAPVPLLLSAFPAPPTHIPGSPIPLSPVVPSQLGSPPNPFSSNSASGTGNGGVNPPPTRAPAMPLPPLPRTPSAISERDTLAFMSGVNKSVRSSITSESLRSSLSSSGGTTTSTSLTSPTSTAPSPSHISPLTPRSPYPHPQLNSQSHQQQLPHPHSRPPPTPTTASQGTRTTPSDILTQMLHDELGVTGALPSEAVINKRLSREMEGVVIAKRLSSSLGYSAAAAFSPGLAGGKGGV</sequence>
<dbReference type="Proteomes" id="UP000294933">
    <property type="component" value="Unassembled WGS sequence"/>
</dbReference>
<feature type="non-terminal residue" evidence="2">
    <location>
        <position position="271"/>
    </location>
</feature>
<accession>A0A4Y7PEU4</accession>
<evidence type="ECO:0000313" key="2">
    <source>
        <dbReference type="EMBL" id="TDL13887.1"/>
    </source>
</evidence>
<gene>
    <name evidence="2" type="ORF">BD410DRAFT_317279</name>
</gene>
<feature type="region of interest" description="Disordered" evidence="1">
    <location>
        <begin position="124"/>
        <end position="205"/>
    </location>
</feature>
<feature type="region of interest" description="Disordered" evidence="1">
    <location>
        <begin position="55"/>
        <end position="106"/>
    </location>
</feature>
<feature type="compositionally biased region" description="Low complexity" evidence="1">
    <location>
        <begin position="124"/>
        <end position="163"/>
    </location>
</feature>
<keyword evidence="3" id="KW-1185">Reference proteome</keyword>
<dbReference type="STRING" id="50990.A0A4Y7PEU4"/>
<feature type="compositionally biased region" description="Pro residues" evidence="1">
    <location>
        <begin position="87"/>
        <end position="103"/>
    </location>
</feature>
<feature type="compositionally biased region" description="Low complexity" evidence="1">
    <location>
        <begin position="174"/>
        <end position="187"/>
    </location>
</feature>
<reference evidence="2 3" key="1">
    <citation type="submission" date="2018-06" db="EMBL/GenBank/DDBJ databases">
        <title>A transcriptomic atlas of mushroom development highlights an independent origin of complex multicellularity.</title>
        <authorList>
            <consortium name="DOE Joint Genome Institute"/>
            <person name="Krizsan K."/>
            <person name="Almasi E."/>
            <person name="Merenyi Z."/>
            <person name="Sahu N."/>
            <person name="Viragh M."/>
            <person name="Koszo T."/>
            <person name="Mondo S."/>
            <person name="Kiss B."/>
            <person name="Balint B."/>
            <person name="Kues U."/>
            <person name="Barry K."/>
            <person name="Hegedus J.C."/>
            <person name="Henrissat B."/>
            <person name="Johnson J."/>
            <person name="Lipzen A."/>
            <person name="Ohm R."/>
            <person name="Nagy I."/>
            <person name="Pangilinan J."/>
            <person name="Yan J."/>
            <person name="Xiong Y."/>
            <person name="Grigoriev I.V."/>
            <person name="Hibbett D.S."/>
            <person name="Nagy L.G."/>
        </authorList>
    </citation>
    <scope>NUCLEOTIDE SEQUENCE [LARGE SCALE GENOMIC DNA]</scope>
    <source>
        <strain evidence="2 3">SZMC22713</strain>
    </source>
</reference>